<dbReference type="PANTHER" id="PTHR30408">
    <property type="entry name" value="TYPE-1 RESTRICTION ENZYME ECOKI SPECIFICITY PROTEIN"/>
    <property type="match status" value="1"/>
</dbReference>
<sequence>MTGAGWREVQLGEICEFKYGKSLPAAEREPGPAPVYGSNGPVGTHNRFLAHGPTIVIGRKGSFGEVSYSTEGCWPIDTTYYVDSSATSVDLRWLYYRLGDLGLKELNRAAAVPGLNRDDAYAKRLLLPPPEEQRRIAEVLDQVSKMRARRQQSTSLLDELARSVFLDMFGDPLSNPAGWKMRAISDLGTVVTGNTPPRKDIANYGDDIEWIKSDNINPAKMHVTKASEGLSSKGIKLARVTGPESILVTCIAGSPNSIGNSALTGRRVAFNQQINAFSPKEVDLLYALMHLRTGKRLIQGKSTGGMKGLVSKSSFSSIQLMVPPLSLQREFAHKLLLLERHRIAQEDHRVKVDELFASLQAKAFRGEL</sequence>
<evidence type="ECO:0000256" key="1">
    <source>
        <dbReference type="ARBA" id="ARBA00010923"/>
    </source>
</evidence>
<accession>A0A366LSQ5</accession>
<feature type="domain" description="Type I restriction modification DNA specificity" evidence="4">
    <location>
        <begin position="176"/>
        <end position="340"/>
    </location>
</feature>
<dbReference type="EMBL" id="QMEY01000018">
    <property type="protein sequence ID" value="RBQ16232.1"/>
    <property type="molecule type" value="Genomic_DNA"/>
</dbReference>
<dbReference type="OrthoDB" id="3197085at2"/>
<dbReference type="InterPro" id="IPR052021">
    <property type="entry name" value="Type-I_RS_S_subunit"/>
</dbReference>
<evidence type="ECO:0000313" key="6">
    <source>
        <dbReference type="Proteomes" id="UP000253303"/>
    </source>
</evidence>
<keyword evidence="3" id="KW-0238">DNA-binding</keyword>
<dbReference type="Proteomes" id="UP000253303">
    <property type="component" value="Unassembled WGS sequence"/>
</dbReference>
<dbReference type="Pfam" id="PF01420">
    <property type="entry name" value="Methylase_S"/>
    <property type="match status" value="2"/>
</dbReference>
<keyword evidence="6" id="KW-1185">Reference proteome</keyword>
<dbReference type="GO" id="GO:0003677">
    <property type="term" value="F:DNA binding"/>
    <property type="evidence" value="ECO:0007669"/>
    <property type="project" value="UniProtKB-KW"/>
</dbReference>
<dbReference type="InterPro" id="IPR044946">
    <property type="entry name" value="Restrct_endonuc_typeI_TRD_sf"/>
</dbReference>
<dbReference type="Gene3D" id="3.90.220.20">
    <property type="entry name" value="DNA methylase specificity domains"/>
    <property type="match status" value="2"/>
</dbReference>
<dbReference type="CDD" id="cd17293">
    <property type="entry name" value="RMtype1_S_Ppo21ORF8840P_TRD1-CR1_like"/>
    <property type="match status" value="1"/>
</dbReference>
<comment type="caution">
    <text evidence="5">The sequence shown here is derived from an EMBL/GenBank/DDBJ whole genome shotgun (WGS) entry which is preliminary data.</text>
</comment>
<dbReference type="RefSeq" id="WP_113984553.1">
    <property type="nucleotide sequence ID" value="NZ_QMEY01000018.1"/>
</dbReference>
<dbReference type="GO" id="GO:0009307">
    <property type="term" value="P:DNA restriction-modification system"/>
    <property type="evidence" value="ECO:0007669"/>
    <property type="project" value="UniProtKB-KW"/>
</dbReference>
<dbReference type="PANTHER" id="PTHR30408:SF12">
    <property type="entry name" value="TYPE I RESTRICTION ENZYME MJAVIII SPECIFICITY SUBUNIT"/>
    <property type="match status" value="1"/>
</dbReference>
<dbReference type="CDD" id="cd17267">
    <property type="entry name" value="RMtype1_S_EcoAO83I-TRD1-CR1_like"/>
    <property type="match status" value="1"/>
</dbReference>
<dbReference type="SUPFAM" id="SSF116734">
    <property type="entry name" value="DNA methylase specificity domain"/>
    <property type="match status" value="2"/>
</dbReference>
<keyword evidence="2" id="KW-0680">Restriction system</keyword>
<evidence type="ECO:0000256" key="3">
    <source>
        <dbReference type="ARBA" id="ARBA00023125"/>
    </source>
</evidence>
<evidence type="ECO:0000313" key="5">
    <source>
        <dbReference type="EMBL" id="RBQ16232.1"/>
    </source>
</evidence>
<organism evidence="5 6">
    <name type="scientific">Spongiactinospora rosea</name>
    <dbReference type="NCBI Taxonomy" id="2248750"/>
    <lineage>
        <taxon>Bacteria</taxon>
        <taxon>Bacillati</taxon>
        <taxon>Actinomycetota</taxon>
        <taxon>Actinomycetes</taxon>
        <taxon>Streptosporangiales</taxon>
        <taxon>Streptosporangiaceae</taxon>
        <taxon>Spongiactinospora</taxon>
    </lineage>
</organism>
<protein>
    <recommendedName>
        <fullName evidence="4">Type I restriction modification DNA specificity domain-containing protein</fullName>
    </recommendedName>
</protein>
<feature type="domain" description="Type I restriction modification DNA specificity" evidence="4">
    <location>
        <begin position="5"/>
        <end position="145"/>
    </location>
</feature>
<proteinExistence type="inferred from homology"/>
<comment type="similarity">
    <text evidence="1">Belongs to the type-I restriction system S methylase family.</text>
</comment>
<gene>
    <name evidence="5" type="ORF">DP939_32035</name>
</gene>
<evidence type="ECO:0000259" key="4">
    <source>
        <dbReference type="Pfam" id="PF01420"/>
    </source>
</evidence>
<dbReference type="AlphaFoldDB" id="A0A366LSQ5"/>
<dbReference type="InterPro" id="IPR000055">
    <property type="entry name" value="Restrct_endonuc_typeI_TRD"/>
</dbReference>
<reference evidence="5 6" key="1">
    <citation type="submission" date="2018-06" db="EMBL/GenBank/DDBJ databases">
        <title>Sphaerisporangium craniellae sp. nov., isolated from a marine sponge in the South China Sea.</title>
        <authorList>
            <person name="Li L."/>
        </authorList>
    </citation>
    <scope>NUCLEOTIDE SEQUENCE [LARGE SCALE GENOMIC DNA]</scope>
    <source>
        <strain evidence="5 6">LHW63015</strain>
    </source>
</reference>
<name>A0A366LSQ5_9ACTN</name>
<evidence type="ECO:0000256" key="2">
    <source>
        <dbReference type="ARBA" id="ARBA00022747"/>
    </source>
</evidence>